<evidence type="ECO:0000313" key="3">
    <source>
        <dbReference type="Proteomes" id="UP000017836"/>
    </source>
</evidence>
<dbReference type="InterPro" id="IPR023213">
    <property type="entry name" value="CAT-like_dom_sf"/>
</dbReference>
<gene>
    <name evidence="2" type="ORF">AMTR_s04066p00010340</name>
</gene>
<keyword evidence="3" id="KW-1185">Reference proteome</keyword>
<dbReference type="OMA" id="RRRTCTH"/>
<dbReference type="Proteomes" id="UP000017836">
    <property type="component" value="Unassembled WGS sequence"/>
</dbReference>
<dbReference type="HOGENOM" id="CLU_190269_0_0_1"/>
<keyword evidence="1" id="KW-0808">Transferase</keyword>
<name>U5CZP4_AMBTC</name>
<dbReference type="Pfam" id="PF02458">
    <property type="entry name" value="Transferase"/>
    <property type="match status" value="1"/>
</dbReference>
<evidence type="ECO:0000313" key="2">
    <source>
        <dbReference type="EMBL" id="ERM93427.1"/>
    </source>
</evidence>
<dbReference type="InterPro" id="IPR051283">
    <property type="entry name" value="Sec_Metabolite_Acyltrans"/>
</dbReference>
<dbReference type="PANTHER" id="PTHR31896:SF12">
    <property type="entry name" value="HXXXD-TYPE ACYL-TRANSFERASE FAMILY PROTEIN"/>
    <property type="match status" value="1"/>
</dbReference>
<dbReference type="Gramene" id="ERM93427">
    <property type="protein sequence ID" value="ERM93427"/>
    <property type="gene ID" value="AMTR_s04066p00010340"/>
</dbReference>
<sequence length="65" mass="7332">MYQNDFGWGTPLVVRSGNANKFDGRIYAYQGREREGSIDIELCLAPQSMTALESDQEFLEAVTEL</sequence>
<dbReference type="AlphaFoldDB" id="U5CZP4"/>
<organism evidence="2 3">
    <name type="scientific">Amborella trichopoda</name>
    <dbReference type="NCBI Taxonomy" id="13333"/>
    <lineage>
        <taxon>Eukaryota</taxon>
        <taxon>Viridiplantae</taxon>
        <taxon>Streptophyta</taxon>
        <taxon>Embryophyta</taxon>
        <taxon>Tracheophyta</taxon>
        <taxon>Spermatophyta</taxon>
        <taxon>Magnoliopsida</taxon>
        <taxon>Amborellales</taxon>
        <taxon>Amborellaceae</taxon>
        <taxon>Amborella</taxon>
    </lineage>
</organism>
<dbReference type="EMBL" id="KI397751">
    <property type="protein sequence ID" value="ERM93427.1"/>
    <property type="molecule type" value="Genomic_DNA"/>
</dbReference>
<proteinExistence type="predicted"/>
<accession>U5CZP4</accession>
<protein>
    <submittedName>
        <fullName evidence="2">Uncharacterized protein</fullName>
    </submittedName>
</protein>
<dbReference type="PANTHER" id="PTHR31896">
    <property type="entry name" value="FAMILY REGULATORY PROTEIN, PUTATIVE (AFU_ORTHOLOGUE AFUA_3G14730)-RELATED"/>
    <property type="match status" value="1"/>
</dbReference>
<dbReference type="GO" id="GO:0016740">
    <property type="term" value="F:transferase activity"/>
    <property type="evidence" value="ECO:0007669"/>
    <property type="project" value="UniProtKB-KW"/>
</dbReference>
<dbReference type="Gene3D" id="3.30.559.10">
    <property type="entry name" value="Chloramphenicol acetyltransferase-like domain"/>
    <property type="match status" value="1"/>
</dbReference>
<evidence type="ECO:0000256" key="1">
    <source>
        <dbReference type="ARBA" id="ARBA00022679"/>
    </source>
</evidence>
<reference evidence="3" key="1">
    <citation type="journal article" date="2013" name="Science">
        <title>The Amborella genome and the evolution of flowering plants.</title>
        <authorList>
            <consortium name="Amborella Genome Project"/>
        </authorList>
    </citation>
    <scope>NUCLEOTIDE SEQUENCE [LARGE SCALE GENOMIC DNA]</scope>
</reference>